<evidence type="ECO:0000313" key="4">
    <source>
        <dbReference type="Proteomes" id="UP000319213"/>
    </source>
</evidence>
<dbReference type="Proteomes" id="UP000319213">
    <property type="component" value="Unassembled WGS sequence"/>
</dbReference>
<protein>
    <submittedName>
        <fullName evidence="3">Uncharacterized protein</fullName>
    </submittedName>
</protein>
<gene>
    <name evidence="3" type="ORF">FHX40_1818</name>
</gene>
<evidence type="ECO:0000256" key="1">
    <source>
        <dbReference type="SAM" id="MobiDB-lite"/>
    </source>
</evidence>
<feature type="region of interest" description="Disordered" evidence="1">
    <location>
        <begin position="119"/>
        <end position="173"/>
    </location>
</feature>
<accession>A0A543IX23</accession>
<dbReference type="AlphaFoldDB" id="A0A543IX23"/>
<evidence type="ECO:0000313" key="3">
    <source>
        <dbReference type="EMBL" id="TQM75119.1"/>
    </source>
</evidence>
<dbReference type="RefSeq" id="WP_142259187.1">
    <property type="nucleotide sequence ID" value="NZ_BMPV01000007.1"/>
</dbReference>
<feature type="transmembrane region" description="Helical" evidence="2">
    <location>
        <begin position="90"/>
        <end position="111"/>
    </location>
</feature>
<keyword evidence="2" id="KW-1133">Transmembrane helix</keyword>
<reference evidence="3 4" key="1">
    <citation type="submission" date="2019-06" db="EMBL/GenBank/DDBJ databases">
        <title>Sequencing the genomes of 1000 actinobacteria strains.</title>
        <authorList>
            <person name="Klenk H.-P."/>
        </authorList>
    </citation>
    <scope>NUCLEOTIDE SEQUENCE [LARGE SCALE GENOMIC DNA]</scope>
    <source>
        <strain evidence="3 4">DSM 43186</strain>
    </source>
</reference>
<sequence>MRVLTDEPDVDGVPDPLKDLVVKTLAKNPEERPDAAGLLESLRRIWQPDAEVSASVEEEVTRLLDRTWVMPAPEEAEWVVPPRRRRWRDFGVAAAVTVVAAGLIATTAVVVSGRSADGVAAHRTPSPASPSGAATQSPTPTGDRPTAAQGDSTGTASPAGTASASPRPTRTGRRVTMVRGYSFILPDDWMYYPDNTHNIEGMCLRPKDKRNDEYWYCHQFGMSIHPWVDGGDPDFRPEEVEPDGVTARYGPEGACGEIGEPVRPSRFLKTGLHRIGNRRAYYWKARSYCRDGTTVEAEMLILPVTGLTISIDEMPAKRRAQVEEILKSFRFPS</sequence>
<name>A0A543IX23_9ACTN</name>
<feature type="compositionally biased region" description="Low complexity" evidence="1">
    <location>
        <begin position="152"/>
        <end position="173"/>
    </location>
</feature>
<dbReference type="EMBL" id="VFPQ01000001">
    <property type="protein sequence ID" value="TQM75119.1"/>
    <property type="molecule type" value="Genomic_DNA"/>
</dbReference>
<dbReference type="OrthoDB" id="9762169at2"/>
<keyword evidence="2" id="KW-0812">Transmembrane</keyword>
<comment type="caution">
    <text evidence="3">The sequence shown here is derived from an EMBL/GenBank/DDBJ whole genome shotgun (WGS) entry which is preliminary data.</text>
</comment>
<evidence type="ECO:0000256" key="2">
    <source>
        <dbReference type="SAM" id="Phobius"/>
    </source>
</evidence>
<keyword evidence="4" id="KW-1185">Reference proteome</keyword>
<proteinExistence type="predicted"/>
<organism evidence="3 4">
    <name type="scientific">Thermopolyspora flexuosa</name>
    <dbReference type="NCBI Taxonomy" id="103836"/>
    <lineage>
        <taxon>Bacteria</taxon>
        <taxon>Bacillati</taxon>
        <taxon>Actinomycetota</taxon>
        <taxon>Actinomycetes</taxon>
        <taxon>Streptosporangiales</taxon>
        <taxon>Streptosporangiaceae</taxon>
        <taxon>Thermopolyspora</taxon>
    </lineage>
</organism>
<keyword evidence="2" id="KW-0472">Membrane</keyword>